<feature type="domain" description="HD/PDEase" evidence="8">
    <location>
        <begin position="36"/>
        <end position="153"/>
    </location>
</feature>
<keyword evidence="7" id="KW-0378">Hydrolase</keyword>
<gene>
    <name evidence="9" type="ORF">KTH90_19160</name>
</gene>
<evidence type="ECO:0000256" key="7">
    <source>
        <dbReference type="ARBA" id="ARBA00022801"/>
    </source>
</evidence>
<keyword evidence="6" id="KW-0479">Metal-binding</keyword>
<dbReference type="Gene3D" id="1.10.3210.10">
    <property type="entry name" value="Hypothetical protein af1432"/>
    <property type="match status" value="1"/>
</dbReference>
<evidence type="ECO:0000256" key="6">
    <source>
        <dbReference type="ARBA" id="ARBA00022723"/>
    </source>
</evidence>
<comment type="cofactor">
    <cofactor evidence="2">
        <name>Mn(2+)</name>
        <dbReference type="ChEBI" id="CHEBI:29035"/>
    </cofactor>
</comment>
<keyword evidence="10" id="KW-1185">Reference proteome</keyword>
<evidence type="ECO:0000259" key="8">
    <source>
        <dbReference type="SMART" id="SM00471"/>
    </source>
</evidence>
<evidence type="ECO:0000256" key="5">
    <source>
        <dbReference type="ARBA" id="ARBA00012964"/>
    </source>
</evidence>
<comment type="subunit">
    <text evidence="4">Homodimer.</text>
</comment>
<dbReference type="EMBL" id="JAHQCX010000016">
    <property type="protein sequence ID" value="MBU9728132.1"/>
    <property type="molecule type" value="Genomic_DNA"/>
</dbReference>
<name>A0ABS6KC82_9FIRM</name>
<dbReference type="Proteomes" id="UP001314681">
    <property type="component" value="Unassembled WGS sequence"/>
</dbReference>
<reference evidence="9 10" key="1">
    <citation type="submission" date="2021-06" db="EMBL/GenBank/DDBJ databases">
        <title>Description of novel taxa of the family Lachnospiraceae.</title>
        <authorList>
            <person name="Chaplin A.V."/>
            <person name="Sokolova S.R."/>
            <person name="Pikina A.P."/>
            <person name="Korzhanova M."/>
            <person name="Belova V."/>
            <person name="Korostin D."/>
            <person name="Efimov B.A."/>
        </authorList>
    </citation>
    <scope>NUCLEOTIDE SEQUENCE [LARGE SCALE GENOMIC DNA]</scope>
    <source>
        <strain evidence="9 10">ASD4241</strain>
    </source>
</reference>
<dbReference type="InterPro" id="IPR039356">
    <property type="entry name" value="YfbR/HDDC2"/>
</dbReference>
<dbReference type="SUPFAM" id="SSF109604">
    <property type="entry name" value="HD-domain/PDEase-like"/>
    <property type="match status" value="1"/>
</dbReference>
<dbReference type="EC" id="3.1.3.89" evidence="5"/>
<evidence type="ECO:0000256" key="4">
    <source>
        <dbReference type="ARBA" id="ARBA00011738"/>
    </source>
</evidence>
<sequence>MKRTKNMENIEKILRFIEEAEGLKSVTRYAWTKDGRRESTAEHSWRMTLFTALAAAEDPSIDWKKAVLMSLIHDMGELYDGDISAATKPDESVKYTQELRAIENLASLLPADQGMMFRNLWMEYTDGSTKEARLVKALDKAETILQHSQGQNPADFDYAFNLKYGKEYFDSGSGLTRLRELLDEKTQNRSAEFSKE</sequence>
<evidence type="ECO:0000256" key="1">
    <source>
        <dbReference type="ARBA" id="ARBA00001638"/>
    </source>
</evidence>
<accession>A0ABS6KC82</accession>
<proteinExistence type="predicted"/>
<dbReference type="SMART" id="SM00471">
    <property type="entry name" value="HDc"/>
    <property type="match status" value="1"/>
</dbReference>
<evidence type="ECO:0000256" key="2">
    <source>
        <dbReference type="ARBA" id="ARBA00001936"/>
    </source>
</evidence>
<dbReference type="PANTHER" id="PTHR11845:SF13">
    <property type="entry name" value="5'-DEOXYNUCLEOTIDASE HDDC2"/>
    <property type="match status" value="1"/>
</dbReference>
<evidence type="ECO:0000313" key="10">
    <source>
        <dbReference type="Proteomes" id="UP001314681"/>
    </source>
</evidence>
<evidence type="ECO:0000313" key="9">
    <source>
        <dbReference type="EMBL" id="MBU9728132.1"/>
    </source>
</evidence>
<comment type="cofactor">
    <cofactor evidence="3">
        <name>Co(2+)</name>
        <dbReference type="ChEBI" id="CHEBI:48828"/>
    </cofactor>
</comment>
<dbReference type="InterPro" id="IPR006674">
    <property type="entry name" value="HD_domain"/>
</dbReference>
<organism evidence="9 10">
    <name type="scientific">Diplocloster modestus</name>
    <dbReference type="NCBI Taxonomy" id="2850322"/>
    <lineage>
        <taxon>Bacteria</taxon>
        <taxon>Bacillati</taxon>
        <taxon>Bacillota</taxon>
        <taxon>Clostridia</taxon>
        <taxon>Lachnospirales</taxon>
        <taxon>Lachnospiraceae</taxon>
        <taxon>Diplocloster</taxon>
    </lineage>
</organism>
<comment type="caution">
    <text evidence="9">The sequence shown here is derived from an EMBL/GenBank/DDBJ whole genome shotgun (WGS) entry which is preliminary data.</text>
</comment>
<evidence type="ECO:0000256" key="3">
    <source>
        <dbReference type="ARBA" id="ARBA00001941"/>
    </source>
</evidence>
<dbReference type="PANTHER" id="PTHR11845">
    <property type="entry name" value="5'-DEOXYNUCLEOTIDASE HDDC2"/>
    <property type="match status" value="1"/>
</dbReference>
<protein>
    <recommendedName>
        <fullName evidence="5">5'-deoxynucleotidase</fullName>
        <ecNumber evidence="5">3.1.3.89</ecNumber>
    </recommendedName>
</protein>
<comment type="catalytic activity">
    <reaction evidence="1">
        <text>a 2'-deoxyribonucleoside 5'-phosphate + H2O = a 2'-deoxyribonucleoside + phosphate</text>
        <dbReference type="Rhea" id="RHEA:36167"/>
        <dbReference type="ChEBI" id="CHEBI:15377"/>
        <dbReference type="ChEBI" id="CHEBI:18274"/>
        <dbReference type="ChEBI" id="CHEBI:43474"/>
        <dbReference type="ChEBI" id="CHEBI:65317"/>
        <dbReference type="EC" id="3.1.3.89"/>
    </reaction>
</comment>
<dbReference type="InterPro" id="IPR003607">
    <property type="entry name" value="HD/PDEase_dom"/>
</dbReference>
<dbReference type="Pfam" id="PF13023">
    <property type="entry name" value="HD_3"/>
    <property type="match status" value="1"/>
</dbReference>